<proteinExistence type="predicted"/>
<dbReference type="AlphaFoldDB" id="A0A6M3JD25"/>
<protein>
    <recommendedName>
        <fullName evidence="4">Holin</fullName>
    </recommendedName>
</protein>
<gene>
    <name evidence="3" type="ORF">MM415A00691_0012</name>
    <name evidence="2" type="ORF">MM415B00267_0064</name>
</gene>
<dbReference type="EMBL" id="MT141567">
    <property type="protein sequence ID" value="QJA67238.1"/>
    <property type="molecule type" value="Genomic_DNA"/>
</dbReference>
<sequence>MDFIKDFITEHILTIVVSVIGIFAARYVSKLIKIIEQKFHIDIDDRAEQIIKDLIKKSIRVVYQTFVKQKKKDGDWNSVSKKEALMESLNIIQNDIRRSGLTDYIKDRNLIYEIESELVKEKNKNKKVL</sequence>
<feature type="transmembrane region" description="Helical" evidence="1">
    <location>
        <begin position="12"/>
        <end position="29"/>
    </location>
</feature>
<evidence type="ECO:0000256" key="1">
    <source>
        <dbReference type="SAM" id="Phobius"/>
    </source>
</evidence>
<name>A0A6M3JD25_9ZZZZ</name>
<accession>A0A6M3JD25</accession>
<keyword evidence="1" id="KW-1133">Transmembrane helix</keyword>
<keyword evidence="1" id="KW-0812">Transmembrane</keyword>
<evidence type="ECO:0000313" key="2">
    <source>
        <dbReference type="EMBL" id="QJA67238.1"/>
    </source>
</evidence>
<evidence type="ECO:0000313" key="3">
    <source>
        <dbReference type="EMBL" id="QJA80618.1"/>
    </source>
</evidence>
<evidence type="ECO:0008006" key="4">
    <source>
        <dbReference type="Google" id="ProtNLM"/>
    </source>
</evidence>
<organism evidence="2">
    <name type="scientific">viral metagenome</name>
    <dbReference type="NCBI Taxonomy" id="1070528"/>
    <lineage>
        <taxon>unclassified sequences</taxon>
        <taxon>metagenomes</taxon>
        <taxon>organismal metagenomes</taxon>
    </lineage>
</organism>
<dbReference type="EMBL" id="MT142429">
    <property type="protein sequence ID" value="QJA80618.1"/>
    <property type="molecule type" value="Genomic_DNA"/>
</dbReference>
<keyword evidence="1" id="KW-0472">Membrane</keyword>
<reference evidence="2" key="1">
    <citation type="submission" date="2020-03" db="EMBL/GenBank/DDBJ databases">
        <title>The deep terrestrial virosphere.</title>
        <authorList>
            <person name="Holmfeldt K."/>
            <person name="Nilsson E."/>
            <person name="Simone D."/>
            <person name="Lopez-Fernandez M."/>
            <person name="Wu X."/>
            <person name="de Brujin I."/>
            <person name="Lundin D."/>
            <person name="Andersson A."/>
            <person name="Bertilsson S."/>
            <person name="Dopson M."/>
        </authorList>
    </citation>
    <scope>NUCLEOTIDE SEQUENCE</scope>
    <source>
        <strain evidence="3">MM415A00691</strain>
        <strain evidence="2">MM415B00267</strain>
    </source>
</reference>